<reference evidence="2 3" key="1">
    <citation type="submission" date="2024-03" db="EMBL/GenBank/DDBJ databases">
        <title>First Report of Pectobacterium brasiliscabiei causing potato scab in china.</title>
        <authorList>
            <person name="Handique U."/>
        </authorList>
    </citation>
    <scope>NUCLEOTIDE SEQUENCE [LARGE SCALE GENOMIC DNA]</scope>
    <source>
        <strain evidence="2 3">ZRIMU1503</strain>
    </source>
</reference>
<dbReference type="Proteomes" id="UP001365781">
    <property type="component" value="Unassembled WGS sequence"/>
</dbReference>
<evidence type="ECO:0000313" key="2">
    <source>
        <dbReference type="EMBL" id="MEI5611378.1"/>
    </source>
</evidence>
<sequence length="205" mass="21351">MLAILTAVAGLIAYLTRDGHTVAQPSAPDTTSTATATAGSAPSPSDSEPIGKGSVAKPPKTTDPVVFGKAFAKAAWSYDTRRLSQDQQLAGLKAWMTSEKKYADWSSVSTQLPTKDLWKQLRTNGQYATARISEGHIPTAFTAALNENPGAITTAYVYAVTVTGTQSIAWDGGGAGAESRSITLAVQCRPHKRCALSGIAPGVSP</sequence>
<organism evidence="2 3">
    <name type="scientific">Streptomyces brasiliscabiei</name>
    <dbReference type="NCBI Taxonomy" id="2736302"/>
    <lineage>
        <taxon>Bacteria</taxon>
        <taxon>Bacillati</taxon>
        <taxon>Actinomycetota</taxon>
        <taxon>Actinomycetes</taxon>
        <taxon>Kitasatosporales</taxon>
        <taxon>Streptomycetaceae</taxon>
        <taxon>Streptomyces</taxon>
    </lineage>
</organism>
<comment type="caution">
    <text evidence="2">The sequence shown here is derived from an EMBL/GenBank/DDBJ whole genome shotgun (WGS) entry which is preliminary data.</text>
</comment>
<proteinExistence type="predicted"/>
<feature type="region of interest" description="Disordered" evidence="1">
    <location>
        <begin position="23"/>
        <end position="61"/>
    </location>
</feature>
<dbReference type="RefSeq" id="WP_336558456.1">
    <property type="nucleotide sequence ID" value="NZ_JBBAYL010000016.1"/>
</dbReference>
<feature type="compositionally biased region" description="Low complexity" evidence="1">
    <location>
        <begin position="25"/>
        <end position="47"/>
    </location>
</feature>
<evidence type="ECO:0008006" key="4">
    <source>
        <dbReference type="Google" id="ProtNLM"/>
    </source>
</evidence>
<accession>A0ABU8GE01</accession>
<evidence type="ECO:0000256" key="1">
    <source>
        <dbReference type="SAM" id="MobiDB-lite"/>
    </source>
</evidence>
<name>A0ABU8GE01_9ACTN</name>
<protein>
    <recommendedName>
        <fullName evidence="4">Secreted protein</fullName>
    </recommendedName>
</protein>
<gene>
    <name evidence="2" type="ORF">WB403_19670</name>
</gene>
<keyword evidence="3" id="KW-1185">Reference proteome</keyword>
<dbReference type="EMBL" id="JBBAYM010000012">
    <property type="protein sequence ID" value="MEI5611378.1"/>
    <property type="molecule type" value="Genomic_DNA"/>
</dbReference>
<evidence type="ECO:0000313" key="3">
    <source>
        <dbReference type="Proteomes" id="UP001365781"/>
    </source>
</evidence>